<keyword evidence="7 12" id="KW-0540">Nuclease</keyword>
<proteinExistence type="inferred from homology"/>
<dbReference type="EMBL" id="PDHH01000001">
    <property type="protein sequence ID" value="PSM53153.1"/>
    <property type="molecule type" value="Genomic_DNA"/>
</dbReference>
<protein>
    <recommendedName>
        <fullName evidence="13">Ribonuclease</fullName>
        <ecNumber evidence="13">3.1.26.4</ecNumber>
    </recommendedName>
</protein>
<keyword evidence="16" id="KW-1185">Reference proteome</keyword>
<evidence type="ECO:0000256" key="8">
    <source>
        <dbReference type="ARBA" id="ARBA00022723"/>
    </source>
</evidence>
<evidence type="ECO:0000256" key="5">
    <source>
        <dbReference type="ARBA" id="ARBA00007383"/>
    </source>
</evidence>
<evidence type="ECO:0000256" key="4">
    <source>
        <dbReference type="ARBA" id="ARBA00004496"/>
    </source>
</evidence>
<dbReference type="OrthoDB" id="9803420at2"/>
<organism evidence="15 16">
    <name type="scientific">Campylobacter blaseri</name>
    <dbReference type="NCBI Taxonomy" id="2042961"/>
    <lineage>
        <taxon>Bacteria</taxon>
        <taxon>Pseudomonadati</taxon>
        <taxon>Campylobacterota</taxon>
        <taxon>Epsilonproteobacteria</taxon>
        <taxon>Campylobacterales</taxon>
        <taxon>Campylobacteraceae</taxon>
        <taxon>Campylobacter</taxon>
    </lineage>
</organism>
<dbReference type="InterPro" id="IPR012337">
    <property type="entry name" value="RNaseH-like_sf"/>
</dbReference>
<dbReference type="GO" id="GO:0046872">
    <property type="term" value="F:metal ion binding"/>
    <property type="evidence" value="ECO:0007669"/>
    <property type="project" value="UniProtKB-KW"/>
</dbReference>
<keyword evidence="8 12" id="KW-0479">Metal-binding</keyword>
<dbReference type="GO" id="GO:0003723">
    <property type="term" value="F:RNA binding"/>
    <property type="evidence" value="ECO:0007669"/>
    <property type="project" value="UniProtKB-UniRule"/>
</dbReference>
<evidence type="ECO:0000313" key="15">
    <source>
        <dbReference type="EMBL" id="PSM53153.1"/>
    </source>
</evidence>
<dbReference type="Gene3D" id="3.30.420.10">
    <property type="entry name" value="Ribonuclease H-like superfamily/Ribonuclease H"/>
    <property type="match status" value="1"/>
</dbReference>
<evidence type="ECO:0000256" key="11">
    <source>
        <dbReference type="ARBA" id="ARBA00023211"/>
    </source>
</evidence>
<evidence type="ECO:0000259" key="14">
    <source>
        <dbReference type="PROSITE" id="PS51975"/>
    </source>
</evidence>
<evidence type="ECO:0000313" key="16">
    <source>
        <dbReference type="Proteomes" id="UP000240535"/>
    </source>
</evidence>
<dbReference type="PANTHER" id="PTHR10954:SF18">
    <property type="entry name" value="RIBONUCLEASE HII"/>
    <property type="match status" value="1"/>
</dbReference>
<dbReference type="GO" id="GO:0004523">
    <property type="term" value="F:RNA-DNA hybrid ribonuclease activity"/>
    <property type="evidence" value="ECO:0007669"/>
    <property type="project" value="UniProtKB-UniRule"/>
</dbReference>
<name>A0A2P8R3U8_9BACT</name>
<feature type="binding site" evidence="12">
    <location>
        <position position="6"/>
    </location>
    <ligand>
        <name>a divalent metal cation</name>
        <dbReference type="ChEBI" id="CHEBI:60240"/>
    </ligand>
</feature>
<evidence type="ECO:0000256" key="10">
    <source>
        <dbReference type="ARBA" id="ARBA00022801"/>
    </source>
</evidence>
<dbReference type="RefSeq" id="WP_106869659.1">
    <property type="nucleotide sequence ID" value="NZ_CP053841.1"/>
</dbReference>
<comment type="similarity">
    <text evidence="5 13">Belongs to the RNase HII family.</text>
</comment>
<feature type="binding site" evidence="12">
    <location>
        <position position="97"/>
    </location>
    <ligand>
        <name>a divalent metal cation</name>
        <dbReference type="ChEBI" id="CHEBI:60240"/>
    </ligand>
</feature>
<gene>
    <name evidence="15" type="ORF">CQ405_00995</name>
</gene>
<dbReference type="CDD" id="cd07182">
    <property type="entry name" value="RNase_HII_bacteria_HII_like"/>
    <property type="match status" value="1"/>
</dbReference>
<reference evidence="16" key="1">
    <citation type="submission" date="2017-10" db="EMBL/GenBank/DDBJ databases">
        <title>Campylobacter species from seals.</title>
        <authorList>
            <person name="Gilbert M.J."/>
            <person name="Zomer A.L."/>
            <person name="Timmerman A.J."/>
            <person name="Duim B."/>
            <person name="Wagenaar J.A."/>
        </authorList>
    </citation>
    <scope>NUCLEOTIDE SEQUENCE [LARGE SCALE GENOMIC DNA]</scope>
    <source>
        <strain evidence="16">17S00004-5</strain>
    </source>
</reference>
<feature type="binding site" evidence="12">
    <location>
        <position position="7"/>
    </location>
    <ligand>
        <name>a divalent metal cation</name>
        <dbReference type="ChEBI" id="CHEBI:60240"/>
    </ligand>
</feature>
<comment type="subcellular location">
    <subcellularLocation>
        <location evidence="4">Cytoplasm</location>
    </subcellularLocation>
</comment>
<evidence type="ECO:0000256" key="7">
    <source>
        <dbReference type="ARBA" id="ARBA00022722"/>
    </source>
</evidence>
<dbReference type="InterPro" id="IPR036397">
    <property type="entry name" value="RNaseH_sf"/>
</dbReference>
<keyword evidence="9 12" id="KW-0255">Endonuclease</keyword>
<comment type="catalytic activity">
    <reaction evidence="1 12 13">
        <text>Endonucleolytic cleavage to 5'-phosphomonoester.</text>
        <dbReference type="EC" id="3.1.26.4"/>
    </reaction>
</comment>
<evidence type="ECO:0000256" key="12">
    <source>
        <dbReference type="PROSITE-ProRule" id="PRU01319"/>
    </source>
</evidence>
<sequence length="188" mass="21292">MICGIDEAGRGCLAGDLCIVGCVLKSDIKGLNDSKKLSQKRRNELFRTTKENSFYKIATFTSIQVDELGLSSCINKGLTQIVEYFKKEFGDVEFIFDGNSKFGVSELETMIKADSKIKEVSAASILAKVTRDENLKIADELYPNFEFLKHKGYATKNHIELIKKYGYTEFHRKSYKVKALEKSLFTNL</sequence>
<dbReference type="AlphaFoldDB" id="A0A2P8R3U8"/>
<evidence type="ECO:0000256" key="9">
    <source>
        <dbReference type="ARBA" id="ARBA00022759"/>
    </source>
</evidence>
<dbReference type="PANTHER" id="PTHR10954">
    <property type="entry name" value="RIBONUCLEASE H2 SUBUNIT A"/>
    <property type="match status" value="1"/>
</dbReference>
<evidence type="ECO:0000256" key="1">
    <source>
        <dbReference type="ARBA" id="ARBA00000077"/>
    </source>
</evidence>
<dbReference type="EC" id="3.1.26.4" evidence="13"/>
<keyword evidence="6" id="KW-0963">Cytoplasm</keyword>
<dbReference type="InterPro" id="IPR022898">
    <property type="entry name" value="RNase_HII"/>
</dbReference>
<evidence type="ECO:0000256" key="2">
    <source>
        <dbReference type="ARBA" id="ARBA00001946"/>
    </source>
</evidence>
<comment type="cofactor">
    <cofactor evidence="12">
        <name>Mn(2+)</name>
        <dbReference type="ChEBI" id="CHEBI:29035"/>
    </cofactor>
    <cofactor evidence="12">
        <name>Mg(2+)</name>
        <dbReference type="ChEBI" id="CHEBI:18420"/>
    </cofactor>
    <text evidence="12">Manganese or magnesium. Binds 1 divalent metal ion per monomer in the absence of substrate. May bind a second metal ion after substrate binding.</text>
</comment>
<dbReference type="GO" id="GO:0005737">
    <property type="term" value="C:cytoplasm"/>
    <property type="evidence" value="ECO:0007669"/>
    <property type="project" value="UniProtKB-SubCell"/>
</dbReference>
<evidence type="ECO:0000256" key="3">
    <source>
        <dbReference type="ARBA" id="ARBA00004065"/>
    </source>
</evidence>
<accession>A0A2P8R3U8</accession>
<comment type="cofactor">
    <cofactor evidence="2">
        <name>Mg(2+)</name>
        <dbReference type="ChEBI" id="CHEBI:18420"/>
    </cofactor>
</comment>
<dbReference type="NCBIfam" id="NF000595">
    <property type="entry name" value="PRK00015.1-3"/>
    <property type="match status" value="1"/>
</dbReference>
<dbReference type="GO" id="GO:0006298">
    <property type="term" value="P:mismatch repair"/>
    <property type="evidence" value="ECO:0007669"/>
    <property type="project" value="TreeGrafter"/>
</dbReference>
<dbReference type="GO" id="GO:0043137">
    <property type="term" value="P:DNA replication, removal of RNA primer"/>
    <property type="evidence" value="ECO:0007669"/>
    <property type="project" value="TreeGrafter"/>
</dbReference>
<evidence type="ECO:0000256" key="13">
    <source>
        <dbReference type="RuleBase" id="RU003515"/>
    </source>
</evidence>
<keyword evidence="11" id="KW-0464">Manganese</keyword>
<dbReference type="InterPro" id="IPR001352">
    <property type="entry name" value="RNase_HII/HIII"/>
</dbReference>
<dbReference type="Proteomes" id="UP000240535">
    <property type="component" value="Unassembled WGS sequence"/>
</dbReference>
<keyword evidence="10 12" id="KW-0378">Hydrolase</keyword>
<evidence type="ECO:0000256" key="6">
    <source>
        <dbReference type="ARBA" id="ARBA00022490"/>
    </source>
</evidence>
<comment type="function">
    <text evidence="3 13">Endonuclease that specifically degrades the RNA of RNA-DNA hybrids.</text>
</comment>
<feature type="domain" description="RNase H type-2" evidence="14">
    <location>
        <begin position="1"/>
        <end position="186"/>
    </location>
</feature>
<dbReference type="PROSITE" id="PS51975">
    <property type="entry name" value="RNASE_H_2"/>
    <property type="match status" value="1"/>
</dbReference>
<dbReference type="SUPFAM" id="SSF53098">
    <property type="entry name" value="Ribonuclease H-like"/>
    <property type="match status" value="1"/>
</dbReference>
<dbReference type="InterPro" id="IPR024567">
    <property type="entry name" value="RNase_HII/HIII_dom"/>
</dbReference>
<comment type="caution">
    <text evidence="15">The sequence shown here is derived from an EMBL/GenBank/DDBJ whole genome shotgun (WGS) entry which is preliminary data.</text>
</comment>
<dbReference type="GO" id="GO:0032299">
    <property type="term" value="C:ribonuclease H2 complex"/>
    <property type="evidence" value="ECO:0007669"/>
    <property type="project" value="TreeGrafter"/>
</dbReference>
<dbReference type="Pfam" id="PF01351">
    <property type="entry name" value="RNase_HII"/>
    <property type="match status" value="1"/>
</dbReference>